<dbReference type="PROSITE" id="PS00108">
    <property type="entry name" value="PROTEIN_KINASE_ST"/>
    <property type="match status" value="1"/>
</dbReference>
<feature type="compositionally biased region" description="Basic and acidic residues" evidence="8">
    <location>
        <begin position="455"/>
        <end position="489"/>
    </location>
</feature>
<feature type="region of interest" description="Disordered" evidence="8">
    <location>
        <begin position="626"/>
        <end position="669"/>
    </location>
</feature>
<dbReference type="InterPro" id="IPR050108">
    <property type="entry name" value="CDK"/>
</dbReference>
<keyword evidence="5" id="KW-0418">Kinase</keyword>
<dbReference type="SUPFAM" id="SSF56112">
    <property type="entry name" value="Protein kinase-like (PK-like)"/>
    <property type="match status" value="1"/>
</dbReference>
<gene>
    <name evidence="11" type="ORF">SADUNF_Sadunf19G0077800</name>
</gene>
<dbReference type="GO" id="GO:0008353">
    <property type="term" value="F:RNA polymerase II CTD heptapeptide repeat kinase activity"/>
    <property type="evidence" value="ECO:0007669"/>
    <property type="project" value="TreeGrafter"/>
</dbReference>
<dbReference type="PANTHER" id="PTHR24056:SF384">
    <property type="entry name" value="PROTEIN KINASE SUPERFAMILY PROTEIN"/>
    <property type="match status" value="1"/>
</dbReference>
<keyword evidence="9" id="KW-0472">Membrane</keyword>
<evidence type="ECO:0000256" key="6">
    <source>
        <dbReference type="ARBA" id="ARBA00022840"/>
    </source>
</evidence>
<dbReference type="Gene3D" id="1.10.510.10">
    <property type="entry name" value="Transferase(Phosphotransferase) domain 1"/>
    <property type="match status" value="1"/>
</dbReference>
<keyword evidence="2" id="KW-0723">Serine/threonine-protein kinase</keyword>
<keyword evidence="3" id="KW-0808">Transferase</keyword>
<dbReference type="FunFam" id="3.30.200.20:FF:000021">
    <property type="entry name" value="probable serine/threonine-protein kinase At1g54610"/>
    <property type="match status" value="1"/>
</dbReference>
<evidence type="ECO:0000256" key="4">
    <source>
        <dbReference type="ARBA" id="ARBA00022741"/>
    </source>
</evidence>
<dbReference type="GO" id="GO:0005634">
    <property type="term" value="C:nucleus"/>
    <property type="evidence" value="ECO:0007669"/>
    <property type="project" value="TreeGrafter"/>
</dbReference>
<dbReference type="CDD" id="cd07840">
    <property type="entry name" value="STKc_CDK9_like"/>
    <property type="match status" value="1"/>
</dbReference>
<dbReference type="InterPro" id="IPR000719">
    <property type="entry name" value="Prot_kinase_dom"/>
</dbReference>
<feature type="region of interest" description="Disordered" evidence="8">
    <location>
        <begin position="429"/>
        <end position="502"/>
    </location>
</feature>
<keyword evidence="9" id="KW-1133">Transmembrane helix</keyword>
<dbReference type="Pfam" id="PF00069">
    <property type="entry name" value="Pkinase"/>
    <property type="match status" value="1"/>
</dbReference>
<dbReference type="InterPro" id="IPR008271">
    <property type="entry name" value="Ser/Thr_kinase_AS"/>
</dbReference>
<evidence type="ECO:0000256" key="3">
    <source>
        <dbReference type="ARBA" id="ARBA00022679"/>
    </source>
</evidence>
<evidence type="ECO:0000256" key="2">
    <source>
        <dbReference type="ARBA" id="ARBA00022527"/>
    </source>
</evidence>
<dbReference type="OrthoDB" id="28397at2759"/>
<evidence type="ECO:0000313" key="12">
    <source>
        <dbReference type="Proteomes" id="UP000657918"/>
    </source>
</evidence>
<dbReference type="Gene3D" id="3.30.200.20">
    <property type="entry name" value="Phosphorylase Kinase, domain 1"/>
    <property type="match status" value="1"/>
</dbReference>
<feature type="transmembrane region" description="Helical" evidence="9">
    <location>
        <begin position="688"/>
        <end position="711"/>
    </location>
</feature>
<feature type="compositionally biased region" description="Basic and acidic residues" evidence="8">
    <location>
        <begin position="640"/>
        <end position="650"/>
    </location>
</feature>
<dbReference type="PROSITE" id="PS00107">
    <property type="entry name" value="PROTEIN_KINASE_ATP"/>
    <property type="match status" value="1"/>
</dbReference>
<feature type="region of interest" description="Disordered" evidence="8">
    <location>
        <begin position="553"/>
        <end position="614"/>
    </location>
</feature>
<evidence type="ECO:0000256" key="9">
    <source>
        <dbReference type="SAM" id="Phobius"/>
    </source>
</evidence>
<keyword evidence="4 7" id="KW-0547">Nucleotide-binding</keyword>
<dbReference type="SMART" id="SM00220">
    <property type="entry name" value="S_TKc"/>
    <property type="match status" value="1"/>
</dbReference>
<proteinExistence type="inferred from homology"/>
<feature type="binding site" evidence="7">
    <location>
        <position position="161"/>
    </location>
    <ligand>
        <name>ATP</name>
        <dbReference type="ChEBI" id="CHEBI:30616"/>
    </ligand>
</feature>
<feature type="domain" description="Protein kinase" evidence="10">
    <location>
        <begin position="132"/>
        <end position="438"/>
    </location>
</feature>
<dbReference type="GO" id="GO:0000307">
    <property type="term" value="C:cyclin-dependent protein kinase holoenzyme complex"/>
    <property type="evidence" value="ECO:0007669"/>
    <property type="project" value="TreeGrafter"/>
</dbReference>
<name>A0A835J3T2_9ROSI</name>
<keyword evidence="12" id="KW-1185">Reference proteome</keyword>
<evidence type="ECO:0000259" key="10">
    <source>
        <dbReference type="PROSITE" id="PS50011"/>
    </source>
</evidence>
<dbReference type="InterPro" id="IPR017441">
    <property type="entry name" value="Protein_kinase_ATP_BS"/>
</dbReference>
<keyword evidence="9" id="KW-0812">Transmembrane</keyword>
<evidence type="ECO:0000256" key="7">
    <source>
        <dbReference type="PROSITE-ProRule" id="PRU10141"/>
    </source>
</evidence>
<dbReference type="FunFam" id="1.10.510.10:FF:000043">
    <property type="entry name" value="probable serine/threonine-protein kinase At1g54610"/>
    <property type="match status" value="1"/>
</dbReference>
<accession>A0A835J3T2</accession>
<keyword evidence="6 7" id="KW-0067">ATP-binding</keyword>
<dbReference type="EMBL" id="JADGMS010000019">
    <property type="protein sequence ID" value="KAF9661524.1"/>
    <property type="molecule type" value="Genomic_DNA"/>
</dbReference>
<sequence>MGSICSKGAAEENVNINKNERHVEMDKSSVQLVAPAISNKEEILVDVLGRKDARRVLKGDVGNAIVSVEKGEKKTKLDDEKKKGHHRSVAMDLKSIDDQPRPGAEREAWPKWLAAAAGEAVKGWLPRRADSFEKLDKIGQGTYSTVFKARDLETGKIVAMKKVRFVNMDPKSVRFMAREIVILRRLDHQNVMKLEGIATSRMSGSLYLVFEYMEHDLAGLAANPSVKYTEAQSCNLINLPFTSSLTRKILVLAQIKCYMQQLLRGLEHCHKRGILHRDIKGSNLLINNDGVLKIADFGLATFYQPDQNLPLTSRVVTLWYRAPELLLGATEYGPAIDMWSAGCILAELFTGKHIMPGRTEVEQMHKIFKLCGSPSEAYWTKTKFPHATSFKPQQPYIRRIAETFKNFPPSALTLVDKLLSMEPQDRGSATSALRSGFFRTEPLPSDPSSLPKYPPSKELDAKIRDQEARRQKAEAESVRRGTGDTKKAPTSEFTEQGQPKTACRSYKYNIQEDGGPSFRTEPPKKNGLEHSASVIHPSAAGLSLYKSVDCIRNNPETRPRKSHVLRSGEISSSSLKKKERAPNLFAGDAPSSSGWLLPHSVTAPPPTCSSKGRSEIWSGRELLSTSSRLATTSSPPIDPRMTESGEREDTNMGSRGLDDPSDSTSGSSPVSLAGMLHSRFSNTSACNLSVVVPGLPADLTIVLLCLVAVLIDVRVSTIAAAFTMCFMQEALFFIPAGGLLSVAFLTACFVCRHQEIVPEHDCVMLVLLLMVCEEVPSSGNKVKSNSFPTIGVDVLRITAQLIKISHSYCYCVKPDHLTRERKSGFRGMFPGKPGSIFLDIDASWGNMEEKLREHERQIQQAVRKARLEKSGTKDNLDA</sequence>
<dbReference type="PROSITE" id="PS50011">
    <property type="entry name" value="PROTEIN_KINASE_DOM"/>
    <property type="match status" value="1"/>
</dbReference>
<dbReference type="Proteomes" id="UP000657918">
    <property type="component" value="Unassembled WGS sequence"/>
</dbReference>
<dbReference type="InterPro" id="IPR011009">
    <property type="entry name" value="Kinase-like_dom_sf"/>
</dbReference>
<evidence type="ECO:0000256" key="1">
    <source>
        <dbReference type="ARBA" id="ARBA00006485"/>
    </source>
</evidence>
<dbReference type="GO" id="GO:0032968">
    <property type="term" value="P:positive regulation of transcription elongation by RNA polymerase II"/>
    <property type="evidence" value="ECO:0007669"/>
    <property type="project" value="TreeGrafter"/>
</dbReference>
<evidence type="ECO:0000256" key="5">
    <source>
        <dbReference type="ARBA" id="ARBA00022777"/>
    </source>
</evidence>
<evidence type="ECO:0000256" key="8">
    <source>
        <dbReference type="SAM" id="MobiDB-lite"/>
    </source>
</evidence>
<dbReference type="GO" id="GO:0005524">
    <property type="term" value="F:ATP binding"/>
    <property type="evidence" value="ECO:0007669"/>
    <property type="project" value="UniProtKB-UniRule"/>
</dbReference>
<evidence type="ECO:0000313" key="11">
    <source>
        <dbReference type="EMBL" id="KAF9661524.1"/>
    </source>
</evidence>
<reference evidence="11 12" key="1">
    <citation type="submission" date="2020-10" db="EMBL/GenBank/DDBJ databases">
        <title>Plant Genome Project.</title>
        <authorList>
            <person name="Zhang R.-G."/>
        </authorList>
    </citation>
    <scope>NUCLEOTIDE SEQUENCE [LARGE SCALE GENOMIC DNA]</scope>
    <source>
        <strain evidence="11">FAFU-HL-1</strain>
        <tissue evidence="11">Leaf</tissue>
    </source>
</reference>
<dbReference type="PANTHER" id="PTHR24056">
    <property type="entry name" value="CELL DIVISION PROTEIN KINASE"/>
    <property type="match status" value="1"/>
</dbReference>
<feature type="transmembrane region" description="Helical" evidence="9">
    <location>
        <begin position="718"/>
        <end position="745"/>
    </location>
</feature>
<comment type="caution">
    <text evidence="11">The sequence shown here is derived from an EMBL/GenBank/DDBJ whole genome shotgun (WGS) entry which is preliminary data.</text>
</comment>
<protein>
    <recommendedName>
        <fullName evidence="10">Protein kinase domain-containing protein</fullName>
    </recommendedName>
</protein>
<organism evidence="11 12">
    <name type="scientific">Salix dunnii</name>
    <dbReference type="NCBI Taxonomy" id="1413687"/>
    <lineage>
        <taxon>Eukaryota</taxon>
        <taxon>Viridiplantae</taxon>
        <taxon>Streptophyta</taxon>
        <taxon>Embryophyta</taxon>
        <taxon>Tracheophyta</taxon>
        <taxon>Spermatophyta</taxon>
        <taxon>Magnoliopsida</taxon>
        <taxon>eudicotyledons</taxon>
        <taxon>Gunneridae</taxon>
        <taxon>Pentapetalae</taxon>
        <taxon>rosids</taxon>
        <taxon>fabids</taxon>
        <taxon>Malpighiales</taxon>
        <taxon>Salicaceae</taxon>
        <taxon>Saliceae</taxon>
        <taxon>Salix</taxon>
    </lineage>
</organism>
<dbReference type="AlphaFoldDB" id="A0A835J3T2"/>
<comment type="similarity">
    <text evidence="1">Belongs to the protein kinase superfamily. CMGC Ser/Thr protein kinase family. CDC2/CDKX subfamily.</text>
</comment>